<sequence>MMKRLNAVRTEGSAGALAVDDVEATPERAGRRGPAAWAAVWRRWPAALAVAAAGLMWGVDTVGGAQILLLLPMLYVVVAAVGRPLVVWPALLAGTGLVFALHLQNRIDVATALLVVAAAVGGAGLLRRAGRAETAVQLVGLLVFGGVAVLALHTGPELARVLVAAGWLSHGLWDLLHLRRRGVVPAAYAEWCAVLDVLVGVSLLVTY</sequence>
<evidence type="ECO:0000256" key="1">
    <source>
        <dbReference type="SAM" id="Phobius"/>
    </source>
</evidence>
<keyword evidence="1" id="KW-1133">Transmembrane helix</keyword>
<protein>
    <submittedName>
        <fullName evidence="2">Uncharacterized protein</fullName>
    </submittedName>
</protein>
<feature type="transmembrane region" description="Helical" evidence="1">
    <location>
        <begin position="134"/>
        <end position="152"/>
    </location>
</feature>
<accession>A0ABT6WRS2</accession>
<evidence type="ECO:0000313" key="3">
    <source>
        <dbReference type="Proteomes" id="UP001241758"/>
    </source>
</evidence>
<dbReference type="RefSeq" id="WP_282763482.1">
    <property type="nucleotide sequence ID" value="NZ_JASCTH010000019.1"/>
</dbReference>
<keyword evidence="3" id="KW-1185">Reference proteome</keyword>
<feature type="transmembrane region" description="Helical" evidence="1">
    <location>
        <begin position="48"/>
        <end position="78"/>
    </location>
</feature>
<gene>
    <name evidence="2" type="ORF">QLQ12_27885</name>
</gene>
<keyword evidence="1" id="KW-0812">Transmembrane</keyword>
<evidence type="ECO:0000313" key="2">
    <source>
        <dbReference type="EMBL" id="MDI6102446.1"/>
    </source>
</evidence>
<name>A0ABT6WRS2_9ACTN</name>
<reference evidence="2 3" key="1">
    <citation type="submission" date="2023-05" db="EMBL/GenBank/DDBJ databases">
        <title>Actinoplanes sp. NEAU-A12 genome sequencing.</title>
        <authorList>
            <person name="Wang Z.-S."/>
        </authorList>
    </citation>
    <scope>NUCLEOTIDE SEQUENCE [LARGE SCALE GENOMIC DNA]</scope>
    <source>
        <strain evidence="2 3">NEAU-A12</strain>
    </source>
</reference>
<feature type="transmembrane region" description="Helical" evidence="1">
    <location>
        <begin position="188"/>
        <end position="206"/>
    </location>
</feature>
<dbReference type="Proteomes" id="UP001241758">
    <property type="component" value="Unassembled WGS sequence"/>
</dbReference>
<proteinExistence type="predicted"/>
<organism evidence="2 3">
    <name type="scientific">Actinoplanes sandaracinus</name>
    <dbReference type="NCBI Taxonomy" id="3045177"/>
    <lineage>
        <taxon>Bacteria</taxon>
        <taxon>Bacillati</taxon>
        <taxon>Actinomycetota</taxon>
        <taxon>Actinomycetes</taxon>
        <taxon>Micromonosporales</taxon>
        <taxon>Micromonosporaceae</taxon>
        <taxon>Actinoplanes</taxon>
    </lineage>
</organism>
<dbReference type="EMBL" id="JASCTH010000019">
    <property type="protein sequence ID" value="MDI6102446.1"/>
    <property type="molecule type" value="Genomic_DNA"/>
</dbReference>
<comment type="caution">
    <text evidence="2">The sequence shown here is derived from an EMBL/GenBank/DDBJ whole genome shotgun (WGS) entry which is preliminary data.</text>
</comment>
<keyword evidence="1" id="KW-0472">Membrane</keyword>
<feature type="transmembrane region" description="Helical" evidence="1">
    <location>
        <begin position="109"/>
        <end position="127"/>
    </location>
</feature>